<dbReference type="SUPFAM" id="SSF48403">
    <property type="entry name" value="Ankyrin repeat"/>
    <property type="match status" value="1"/>
</dbReference>
<proteinExistence type="predicted"/>
<evidence type="ECO:0000256" key="3">
    <source>
        <dbReference type="PROSITE-ProRule" id="PRU00023"/>
    </source>
</evidence>
<evidence type="ECO:0000313" key="4">
    <source>
        <dbReference type="EMBL" id="KAL3671563.1"/>
    </source>
</evidence>
<dbReference type="EMBL" id="JBIMZQ010000005">
    <property type="protein sequence ID" value="KAL3671563.1"/>
    <property type="molecule type" value="Genomic_DNA"/>
</dbReference>
<organism evidence="4 5">
    <name type="scientific">Phytophthora oleae</name>
    <dbReference type="NCBI Taxonomy" id="2107226"/>
    <lineage>
        <taxon>Eukaryota</taxon>
        <taxon>Sar</taxon>
        <taxon>Stramenopiles</taxon>
        <taxon>Oomycota</taxon>
        <taxon>Peronosporomycetes</taxon>
        <taxon>Peronosporales</taxon>
        <taxon>Peronosporaceae</taxon>
        <taxon>Phytophthora</taxon>
    </lineage>
</organism>
<evidence type="ECO:0000313" key="5">
    <source>
        <dbReference type="Proteomes" id="UP001632037"/>
    </source>
</evidence>
<comment type="caution">
    <text evidence="4">The sequence shown here is derived from an EMBL/GenBank/DDBJ whole genome shotgun (WGS) entry which is preliminary data.</text>
</comment>
<name>A0ABD3FXR5_9STRA</name>
<dbReference type="Pfam" id="PF00023">
    <property type="entry name" value="Ank"/>
    <property type="match status" value="1"/>
</dbReference>
<dbReference type="Pfam" id="PF12796">
    <property type="entry name" value="Ank_2"/>
    <property type="match status" value="1"/>
</dbReference>
<dbReference type="Gene3D" id="1.25.40.20">
    <property type="entry name" value="Ankyrin repeat-containing domain"/>
    <property type="match status" value="1"/>
</dbReference>
<accession>A0ABD3FXR5</accession>
<dbReference type="InterPro" id="IPR036770">
    <property type="entry name" value="Ankyrin_rpt-contain_sf"/>
</dbReference>
<dbReference type="InterPro" id="IPR002110">
    <property type="entry name" value="Ankyrin_rpt"/>
</dbReference>
<sequence>MMVIIGIYGSKKASSTCMMSQEDEDGDDSHVVERRRLEYLRQHRELIQQRYRLEAERREEERNADATVMRTRRNEIRAQKRGEEVSTAEGEALTSTRSLLGIYTRFDDLGMEELQLLANRYQKSTSQAQLNPHGKYHVQCMKDAYPIAGAQLKLEKEREMEIAAKKKMLLTGASSQIRRKLYSSEKMGGGVLSLGLERAHGRPKMDHYVSKLTTALKGEQEQVQRAEAERRIRLSEVHHREGMEQFWRLMHAAPTREVIAWLKFHSFLDVNIPVRLVPGGCADEITAYEDRTLGITPLMAACRSLCVELVRCLLDHGAVVWLATANGDTVLHFLWKNWTLGATGSMREVATLILRNQHVQNILVDLLGQEVDVNAQNTFGETALQFCARYGLHDCAKLLLKHGADPFIRDRKGISAVEYAQDNHYDDLHQLLLHYNTVERVRVKEKQLHDITVLLSQKRGTLAATWSQKPGHFFTNLKVEQERAGHLRNQYVDCRGQVILCPDEDDE</sequence>
<dbReference type="PROSITE" id="PS50088">
    <property type="entry name" value="ANK_REPEAT"/>
    <property type="match status" value="1"/>
</dbReference>
<dbReference type="AlphaFoldDB" id="A0ABD3FXR5"/>
<dbReference type="PANTHER" id="PTHR24173:SF74">
    <property type="entry name" value="ANKYRIN REPEAT DOMAIN-CONTAINING PROTEIN 16"/>
    <property type="match status" value="1"/>
</dbReference>
<keyword evidence="2 3" id="KW-0040">ANK repeat</keyword>
<keyword evidence="5" id="KW-1185">Reference proteome</keyword>
<evidence type="ECO:0000256" key="2">
    <source>
        <dbReference type="ARBA" id="ARBA00023043"/>
    </source>
</evidence>
<reference evidence="4 5" key="1">
    <citation type="submission" date="2024-09" db="EMBL/GenBank/DDBJ databases">
        <title>Genome sequencing and assembly of Phytophthora oleae, isolate VK10A, causative agent of rot of olive drupes.</title>
        <authorList>
            <person name="Conti Taguali S."/>
            <person name="Riolo M."/>
            <person name="La Spada F."/>
            <person name="Cacciola S.O."/>
            <person name="Dionisio G."/>
        </authorList>
    </citation>
    <scope>NUCLEOTIDE SEQUENCE [LARGE SCALE GENOMIC DNA]</scope>
    <source>
        <strain evidence="4 5">VK10A</strain>
    </source>
</reference>
<protein>
    <recommendedName>
        <fullName evidence="6">IBB domain-containing protein</fullName>
    </recommendedName>
</protein>
<feature type="repeat" description="ANK" evidence="3">
    <location>
        <begin position="379"/>
        <end position="411"/>
    </location>
</feature>
<dbReference type="PROSITE" id="PS50297">
    <property type="entry name" value="ANK_REP_REGION"/>
    <property type="match status" value="1"/>
</dbReference>
<evidence type="ECO:0008006" key="6">
    <source>
        <dbReference type="Google" id="ProtNLM"/>
    </source>
</evidence>
<keyword evidence="1" id="KW-0677">Repeat</keyword>
<dbReference type="Proteomes" id="UP001632037">
    <property type="component" value="Unassembled WGS sequence"/>
</dbReference>
<gene>
    <name evidence="4" type="ORF">V7S43_003481</name>
</gene>
<dbReference type="SMART" id="SM00248">
    <property type="entry name" value="ANK"/>
    <property type="match status" value="3"/>
</dbReference>
<dbReference type="PANTHER" id="PTHR24173">
    <property type="entry name" value="ANKYRIN REPEAT CONTAINING"/>
    <property type="match status" value="1"/>
</dbReference>
<evidence type="ECO:0000256" key="1">
    <source>
        <dbReference type="ARBA" id="ARBA00022737"/>
    </source>
</evidence>